<dbReference type="Gene3D" id="3.40.50.150">
    <property type="entry name" value="Vaccinia Virus protein VP39"/>
    <property type="match status" value="1"/>
</dbReference>
<evidence type="ECO:0000256" key="1">
    <source>
        <dbReference type="ARBA" id="ARBA00022603"/>
    </source>
</evidence>
<organism evidence="3 4">
    <name type="scientific">Aquirhabdus parva</name>
    <dbReference type="NCBI Taxonomy" id="2283318"/>
    <lineage>
        <taxon>Bacteria</taxon>
        <taxon>Pseudomonadati</taxon>
        <taxon>Pseudomonadota</taxon>
        <taxon>Gammaproteobacteria</taxon>
        <taxon>Moraxellales</taxon>
        <taxon>Moraxellaceae</taxon>
        <taxon>Aquirhabdus</taxon>
    </lineage>
</organism>
<evidence type="ECO:0000313" key="3">
    <source>
        <dbReference type="EMBL" id="AXI01745.1"/>
    </source>
</evidence>
<evidence type="ECO:0008006" key="5">
    <source>
        <dbReference type="Google" id="ProtNLM"/>
    </source>
</evidence>
<dbReference type="Pfam" id="PF04072">
    <property type="entry name" value="LCM"/>
    <property type="match status" value="1"/>
</dbReference>
<gene>
    <name evidence="3" type="ORF">HYN46_01875</name>
</gene>
<evidence type="ECO:0000313" key="4">
    <source>
        <dbReference type="Proteomes" id="UP000253940"/>
    </source>
</evidence>
<dbReference type="InterPro" id="IPR029063">
    <property type="entry name" value="SAM-dependent_MTases_sf"/>
</dbReference>
<reference evidence="3 4" key="1">
    <citation type="submission" date="2018-07" db="EMBL/GenBank/DDBJ databases">
        <title>Genome sequencing of Moraxellaceae gen. HYN0046.</title>
        <authorList>
            <person name="Kim M."/>
            <person name="Yi H."/>
        </authorList>
    </citation>
    <scope>NUCLEOTIDE SEQUENCE [LARGE SCALE GENOMIC DNA]</scope>
    <source>
        <strain evidence="3 4">HYN0046</strain>
    </source>
</reference>
<dbReference type="InterPro" id="IPR007213">
    <property type="entry name" value="Ppm1/Ppm2/Tcmp"/>
</dbReference>
<dbReference type="Proteomes" id="UP000253940">
    <property type="component" value="Chromosome"/>
</dbReference>
<dbReference type="GO" id="GO:0008168">
    <property type="term" value="F:methyltransferase activity"/>
    <property type="evidence" value="ECO:0007669"/>
    <property type="project" value="UniProtKB-KW"/>
</dbReference>
<keyword evidence="1" id="KW-0489">Methyltransferase</keyword>
<protein>
    <recommendedName>
        <fullName evidence="5">Class I SAM-dependent methyltransferase</fullName>
    </recommendedName>
</protein>
<dbReference type="SUPFAM" id="SSF53335">
    <property type="entry name" value="S-adenosyl-L-methionine-dependent methyltransferases"/>
    <property type="match status" value="1"/>
</dbReference>
<evidence type="ECO:0000256" key="2">
    <source>
        <dbReference type="ARBA" id="ARBA00022679"/>
    </source>
</evidence>
<dbReference type="GO" id="GO:0032259">
    <property type="term" value="P:methylation"/>
    <property type="evidence" value="ECO:0007669"/>
    <property type="project" value="UniProtKB-KW"/>
</dbReference>
<sequence length="287" mass="32520">MDTNKDNVAVSALYTAGTWQWAGLPGSDAVTPADSERVFSFVNRYMVFYTFLNPKTFSLRHQLLHRHTAIDYLREQSGCTRTVEVACGFSPRGASVSADPAQEYIEIDLPDMITFKERQLQKSAEGRQVLARDNFKLRPDNILTLDFVANFADRRTAVITEGLMMYFTREQQLPIWQSIARLVNTTDGVYLFDYIPLSEEPARSWLGAILHFFRVKLFGKGDFAYDQRNREDVAQDLRASGFGQVESFITGEVASLWNLPQANVPSRTIIYRCSASSMAQIATEEPI</sequence>
<accession>A0A345P386</accession>
<keyword evidence="4" id="KW-1185">Reference proteome</keyword>
<dbReference type="AlphaFoldDB" id="A0A345P386"/>
<proteinExistence type="predicted"/>
<dbReference type="EMBL" id="CP031222">
    <property type="protein sequence ID" value="AXI01745.1"/>
    <property type="molecule type" value="Genomic_DNA"/>
</dbReference>
<dbReference type="KEGG" id="mbah:HYN46_01875"/>
<dbReference type="RefSeq" id="WP_114897855.1">
    <property type="nucleotide sequence ID" value="NZ_CP031222.1"/>
</dbReference>
<keyword evidence="2" id="KW-0808">Transferase</keyword>
<dbReference type="OrthoDB" id="7063113at2"/>
<name>A0A345P386_9GAMM</name>